<reference evidence="1 2" key="1">
    <citation type="submission" date="2021-03" db="EMBL/GenBank/DDBJ databases">
        <title>Sequencing the genomes of 1000 actinobacteria strains.</title>
        <authorList>
            <person name="Klenk H.-P."/>
        </authorList>
    </citation>
    <scope>NUCLEOTIDE SEQUENCE [LARGE SCALE GENOMIC DNA]</scope>
    <source>
        <strain evidence="1 2">DSM 45516</strain>
    </source>
</reference>
<dbReference type="Proteomes" id="UP001519325">
    <property type="component" value="Unassembled WGS sequence"/>
</dbReference>
<keyword evidence="2" id="KW-1185">Reference proteome</keyword>
<organism evidence="1 2">
    <name type="scientific">Nocardia goodfellowii</name>
    <dbReference type="NCBI Taxonomy" id="882446"/>
    <lineage>
        <taxon>Bacteria</taxon>
        <taxon>Bacillati</taxon>
        <taxon>Actinomycetota</taxon>
        <taxon>Actinomycetes</taxon>
        <taxon>Mycobacteriales</taxon>
        <taxon>Nocardiaceae</taxon>
        <taxon>Nocardia</taxon>
    </lineage>
</organism>
<evidence type="ECO:0000313" key="2">
    <source>
        <dbReference type="Proteomes" id="UP001519325"/>
    </source>
</evidence>
<gene>
    <name evidence="1" type="ORF">BJ987_004829</name>
</gene>
<dbReference type="EMBL" id="JAGGMR010000001">
    <property type="protein sequence ID" value="MBP2191928.1"/>
    <property type="molecule type" value="Genomic_DNA"/>
</dbReference>
<evidence type="ECO:0000313" key="1">
    <source>
        <dbReference type="EMBL" id="MBP2191928.1"/>
    </source>
</evidence>
<protein>
    <submittedName>
        <fullName evidence="1">Uncharacterized protein</fullName>
    </submittedName>
</protein>
<dbReference type="RefSeq" id="WP_245366105.1">
    <property type="nucleotide sequence ID" value="NZ_JAGGMR010000001.1"/>
</dbReference>
<sequence>MATRLVNSFAPQKCVLASVDATIEHVETRELRYRLAILGPNPLAVVQNVGGWLFDRVLAGWEVWVAVAECDDPRPVRILGAQVLDLETCLTTDVRARPHSLAVDTALFGTDSRIRAGLLDSLDTAEFEVALWGETWPAELDCRVGGPVQYRMSSAARAFKERANIAARAPGPIGSVETFRVGTPALAPDLLPMG</sequence>
<accession>A0ABS4QJN8</accession>
<proteinExistence type="predicted"/>
<comment type="caution">
    <text evidence="1">The sequence shown here is derived from an EMBL/GenBank/DDBJ whole genome shotgun (WGS) entry which is preliminary data.</text>
</comment>
<name>A0ABS4QJN8_9NOCA</name>